<evidence type="ECO:0000256" key="2">
    <source>
        <dbReference type="SAM" id="SignalP"/>
    </source>
</evidence>
<dbReference type="SMART" id="SM00015">
    <property type="entry name" value="IQ"/>
    <property type="match status" value="1"/>
</dbReference>
<name>A0A9J6FR38_HAELO</name>
<dbReference type="VEuPathDB" id="VectorBase:HLOH_055876"/>
<dbReference type="EMBL" id="JABSTR010000004">
    <property type="protein sequence ID" value="KAH9368702.1"/>
    <property type="molecule type" value="Genomic_DNA"/>
</dbReference>
<evidence type="ECO:0000313" key="4">
    <source>
        <dbReference type="Proteomes" id="UP000821853"/>
    </source>
</evidence>
<dbReference type="Proteomes" id="UP000821853">
    <property type="component" value="Chromosome 2"/>
</dbReference>
<dbReference type="AlphaFoldDB" id="A0A9J6FR38"/>
<feature type="region of interest" description="Disordered" evidence="1">
    <location>
        <begin position="480"/>
        <end position="565"/>
    </location>
</feature>
<dbReference type="InterPro" id="IPR000048">
    <property type="entry name" value="IQ_motif_EF-hand-BS"/>
</dbReference>
<feature type="compositionally biased region" description="Polar residues" evidence="1">
    <location>
        <begin position="212"/>
        <end position="228"/>
    </location>
</feature>
<dbReference type="PROSITE" id="PS50096">
    <property type="entry name" value="IQ"/>
    <property type="match status" value="1"/>
</dbReference>
<feature type="signal peptide" evidence="2">
    <location>
        <begin position="1"/>
        <end position="25"/>
    </location>
</feature>
<dbReference type="OrthoDB" id="252964at2759"/>
<keyword evidence="4" id="KW-1185">Reference proteome</keyword>
<sequence>MRCNKPQADWLILVEFLCYLQSQSAQCIRDSRLQVTADAPVGVKQQSKPDASAPLAAAAAVQEEGVAGGTNVQDAASPTKAKSDSSVPSGEGGKSLSKKPSVLGTAKEDVLGVLESVKKNVGAAKEAFFERQGSKHELTKGPSSPTKTTAAPVDEKQAEPCKTPEAKTGGFFAKLGFSKPDEQLSKDNATGGDASKSPEAGKNEGAAALQKLSKQASVPSAISAQAPSSDVRKDKNDAETPATAVGAADAIKQTCQEGLAAGTAQAEALKKASEETLNVAQTKVQQGLDSGSTKADEVITAGKAGVEDLKQKTQDAAEAVKSKVVAAEEQARQGTDAALNKAGELKDTVLKAADAAVEKAGALAQQAQESATAAVDYLGKKTNDAVQFGTTQAAALVQQVQGTFSAQADEVKESAAEVKEGPAAAAEKVKDVTKAAEEAVSSVASRVSSAAVEARQALESEAEKLNATLQQAKPAVLEASAGAEQVVQETGDAVKSGGESLKAKLQQAPNVASSGVLGSTPVEASAEPVKGTTQEADHHKPQEEPARPSSPTKQQSLDDMLSAGKAKLESFGQQVKSVLSEELNLPEVKELDAEAPKEQVLAASNDTAVNAGEGTKELTFQSNEKSHDTAETTKLFSQEALDSAKSEAELLVERVISSVVGASESLKQSSNDAIPESDKDRLALLKEKAQQEFALCQEKAHQLLTDASSAVSEAASTVAAKSAEVCGAAKSKAHSVSEQVAAVASDTAESLKQGVQSLQEQAASKAKESPCKPLEATETSGTCASEVPQDQCREEPAKAAPLFPTNDQHEEHGGDRPSPIPKLDDIESAVVKIQAGVRGYLTRKNLQFRPPQDGKTPELWVL</sequence>
<proteinExistence type="predicted"/>
<reference evidence="3 4" key="1">
    <citation type="journal article" date="2020" name="Cell">
        <title>Large-Scale Comparative Analyses of Tick Genomes Elucidate Their Genetic Diversity and Vector Capacities.</title>
        <authorList>
            <consortium name="Tick Genome and Microbiome Consortium (TIGMIC)"/>
            <person name="Jia N."/>
            <person name="Wang J."/>
            <person name="Shi W."/>
            <person name="Du L."/>
            <person name="Sun Y."/>
            <person name="Zhan W."/>
            <person name="Jiang J.F."/>
            <person name="Wang Q."/>
            <person name="Zhang B."/>
            <person name="Ji P."/>
            <person name="Bell-Sakyi L."/>
            <person name="Cui X.M."/>
            <person name="Yuan T.T."/>
            <person name="Jiang B.G."/>
            <person name="Yang W.F."/>
            <person name="Lam T.T."/>
            <person name="Chang Q.C."/>
            <person name="Ding S.J."/>
            <person name="Wang X.J."/>
            <person name="Zhu J.G."/>
            <person name="Ruan X.D."/>
            <person name="Zhao L."/>
            <person name="Wei J.T."/>
            <person name="Ye R.Z."/>
            <person name="Que T.C."/>
            <person name="Du C.H."/>
            <person name="Zhou Y.H."/>
            <person name="Cheng J.X."/>
            <person name="Dai P.F."/>
            <person name="Guo W.B."/>
            <person name="Han X.H."/>
            <person name="Huang E.J."/>
            <person name="Li L.F."/>
            <person name="Wei W."/>
            <person name="Gao Y.C."/>
            <person name="Liu J.Z."/>
            <person name="Shao H.Z."/>
            <person name="Wang X."/>
            <person name="Wang C.C."/>
            <person name="Yang T.C."/>
            <person name="Huo Q.B."/>
            <person name="Li W."/>
            <person name="Chen H.Y."/>
            <person name="Chen S.E."/>
            <person name="Zhou L.G."/>
            <person name="Ni X.B."/>
            <person name="Tian J.H."/>
            <person name="Sheng Y."/>
            <person name="Liu T."/>
            <person name="Pan Y.S."/>
            <person name="Xia L.Y."/>
            <person name="Li J."/>
            <person name="Zhao F."/>
            <person name="Cao W.C."/>
        </authorList>
    </citation>
    <scope>NUCLEOTIDE SEQUENCE [LARGE SCALE GENOMIC DNA]</scope>
    <source>
        <strain evidence="3">HaeL-2018</strain>
    </source>
</reference>
<feature type="compositionally biased region" description="Polar residues" evidence="1">
    <location>
        <begin position="507"/>
        <end position="517"/>
    </location>
</feature>
<feature type="region of interest" description="Disordered" evidence="1">
    <location>
        <begin position="755"/>
        <end position="827"/>
    </location>
</feature>
<protein>
    <recommendedName>
        <fullName evidence="5">Microtubule-associated protein futsch</fullName>
    </recommendedName>
</protein>
<evidence type="ECO:0008006" key="5">
    <source>
        <dbReference type="Google" id="ProtNLM"/>
    </source>
</evidence>
<dbReference type="OMA" id="NQAKHGA"/>
<feature type="region of interest" description="Disordered" evidence="1">
    <location>
        <begin position="66"/>
        <end position="101"/>
    </location>
</feature>
<evidence type="ECO:0000256" key="1">
    <source>
        <dbReference type="SAM" id="MobiDB-lite"/>
    </source>
</evidence>
<feature type="compositionally biased region" description="Basic and acidic residues" evidence="1">
    <location>
        <begin position="535"/>
        <end position="546"/>
    </location>
</feature>
<accession>A0A9J6FR38</accession>
<evidence type="ECO:0000313" key="3">
    <source>
        <dbReference type="EMBL" id="KAH9368702.1"/>
    </source>
</evidence>
<feature type="compositionally biased region" description="Basic and acidic residues" evidence="1">
    <location>
        <begin position="153"/>
        <end position="165"/>
    </location>
</feature>
<gene>
    <name evidence="3" type="ORF">HPB48_004721</name>
</gene>
<feature type="region of interest" description="Disordered" evidence="1">
    <location>
        <begin position="605"/>
        <end position="634"/>
    </location>
</feature>
<feature type="region of interest" description="Disordered" evidence="1">
    <location>
        <begin position="132"/>
        <end position="244"/>
    </location>
</feature>
<organism evidence="3 4">
    <name type="scientific">Haemaphysalis longicornis</name>
    <name type="common">Bush tick</name>
    <dbReference type="NCBI Taxonomy" id="44386"/>
    <lineage>
        <taxon>Eukaryota</taxon>
        <taxon>Metazoa</taxon>
        <taxon>Ecdysozoa</taxon>
        <taxon>Arthropoda</taxon>
        <taxon>Chelicerata</taxon>
        <taxon>Arachnida</taxon>
        <taxon>Acari</taxon>
        <taxon>Parasitiformes</taxon>
        <taxon>Ixodida</taxon>
        <taxon>Ixodoidea</taxon>
        <taxon>Ixodidae</taxon>
        <taxon>Haemaphysalinae</taxon>
        <taxon>Haemaphysalis</taxon>
    </lineage>
</organism>
<comment type="caution">
    <text evidence="3">The sequence shown here is derived from an EMBL/GenBank/DDBJ whole genome shotgun (WGS) entry which is preliminary data.</text>
</comment>
<dbReference type="Pfam" id="PF00612">
    <property type="entry name" value="IQ"/>
    <property type="match status" value="1"/>
</dbReference>
<feature type="chain" id="PRO_5039903624" description="Microtubule-associated protein futsch" evidence="2">
    <location>
        <begin position="26"/>
        <end position="862"/>
    </location>
</feature>
<keyword evidence="2" id="KW-0732">Signal</keyword>